<dbReference type="InterPro" id="IPR001584">
    <property type="entry name" value="Integrase_cat-core"/>
</dbReference>
<keyword evidence="4" id="KW-0233">DNA recombination</keyword>
<evidence type="ECO:0000256" key="2">
    <source>
        <dbReference type="ARBA" id="ARBA00022578"/>
    </source>
</evidence>
<dbReference type="InterPro" id="IPR052183">
    <property type="entry name" value="IS_Transposase"/>
</dbReference>
<keyword evidence="3" id="KW-0238">DNA-binding</keyword>
<name>A0A3G4VMU0_9VIBR</name>
<dbReference type="Gene3D" id="3.30.420.10">
    <property type="entry name" value="Ribonuclease H-like superfamily/Ribonuclease H"/>
    <property type="match status" value="1"/>
</dbReference>
<dbReference type="PROSITE" id="PS50994">
    <property type="entry name" value="INTEGRASE"/>
    <property type="match status" value="1"/>
</dbReference>
<reference evidence="6 9" key="1">
    <citation type="submission" date="2018-11" db="EMBL/GenBank/DDBJ databases">
        <title>Complete Genome Sequence of Vbrio mediterranei 117-T6: a Potential Pathogen Bacteria Isolated from the Conchocelis of Pyropia.</title>
        <authorList>
            <person name="Liu Q."/>
        </authorList>
    </citation>
    <scope>NUCLEOTIDE SEQUENCE [LARGE SCALE GENOMIC DNA]</scope>
    <source>
        <strain evidence="6 9">117-T6</strain>
        <plasmid evidence="6 9">unnamed</plasmid>
    </source>
</reference>
<sequence length="227" mass="26118">MFKGCHFPAEVILETVRYYLAYKLSYREIEEIQLERGVSVDHATINRWVIKFSPILEHKVRGKKIPVSSSWRMDETYISIKGQWFYYYRAVDKFGNVIDYYLSSKRDEAAAKAFLNKAIAQNGLPAKVVIDGSKSNHAALDAMNVQLWLTGFFMLSLIEIIDVKYLNNIVEQSHRWVKQRTRQALGWKSINGAKASLHGREIWTMIKRGQVNLAGATACDQFYSLAD</sequence>
<keyword evidence="6" id="KW-0614">Plasmid</keyword>
<dbReference type="GO" id="GO:0015074">
    <property type="term" value="P:DNA integration"/>
    <property type="evidence" value="ECO:0007669"/>
    <property type="project" value="InterPro"/>
</dbReference>
<evidence type="ECO:0000256" key="3">
    <source>
        <dbReference type="ARBA" id="ARBA00023125"/>
    </source>
</evidence>
<dbReference type="NCBIfam" id="NF033587">
    <property type="entry name" value="transpos_IS6"/>
    <property type="match status" value="1"/>
</dbReference>
<dbReference type="GO" id="GO:0006310">
    <property type="term" value="P:DNA recombination"/>
    <property type="evidence" value="ECO:0007669"/>
    <property type="project" value="UniProtKB-KW"/>
</dbReference>
<dbReference type="InterPro" id="IPR032874">
    <property type="entry name" value="DDE_dom"/>
</dbReference>
<dbReference type="InterPro" id="IPR036397">
    <property type="entry name" value="RNaseH_sf"/>
</dbReference>
<evidence type="ECO:0000313" key="7">
    <source>
        <dbReference type="EMBL" id="AYV24960.1"/>
    </source>
</evidence>
<dbReference type="EMBL" id="CP033579">
    <property type="protein sequence ID" value="AYV24960.1"/>
    <property type="molecule type" value="Genomic_DNA"/>
</dbReference>
<organism evidence="6 9">
    <name type="scientific">Vibrio mediterranei</name>
    <dbReference type="NCBI Taxonomy" id="689"/>
    <lineage>
        <taxon>Bacteria</taxon>
        <taxon>Pseudomonadati</taxon>
        <taxon>Pseudomonadota</taxon>
        <taxon>Gammaproteobacteria</taxon>
        <taxon>Vibrionales</taxon>
        <taxon>Vibrionaceae</taxon>
        <taxon>Vibrio</taxon>
    </lineage>
</organism>
<dbReference type="EMBL" id="CP033579">
    <property type="protein sequence ID" value="AYV24952.1"/>
    <property type="molecule type" value="Genomic_DNA"/>
</dbReference>
<evidence type="ECO:0000313" key="9">
    <source>
        <dbReference type="Proteomes" id="UP000279760"/>
    </source>
</evidence>
<dbReference type="GO" id="GO:0032196">
    <property type="term" value="P:transposition"/>
    <property type="evidence" value="ECO:0007669"/>
    <property type="project" value="UniProtKB-KW"/>
</dbReference>
<dbReference type="InterPro" id="IPR012337">
    <property type="entry name" value="RNaseH-like_sf"/>
</dbReference>
<evidence type="ECO:0000313" key="6">
    <source>
        <dbReference type="EMBL" id="AYV24952.1"/>
    </source>
</evidence>
<accession>A0A3G4VMU0</accession>
<proteinExistence type="predicted"/>
<feature type="domain" description="Integrase catalytic" evidence="5">
    <location>
        <begin position="62"/>
        <end position="226"/>
    </location>
</feature>
<keyword evidence="2" id="KW-0815">Transposition</keyword>
<dbReference type="AlphaFoldDB" id="A0A3G4VMU0"/>
<dbReference type="InterPro" id="IPR047930">
    <property type="entry name" value="Transpos_IS6"/>
</dbReference>
<protein>
    <submittedName>
        <fullName evidence="6">IS6 family transposase</fullName>
    </submittedName>
</protein>
<evidence type="ECO:0000256" key="1">
    <source>
        <dbReference type="ARBA" id="ARBA00002286"/>
    </source>
</evidence>
<dbReference type="GO" id="GO:0003677">
    <property type="term" value="F:DNA binding"/>
    <property type="evidence" value="ECO:0007669"/>
    <property type="project" value="UniProtKB-KW"/>
</dbReference>
<dbReference type="SUPFAM" id="SSF53098">
    <property type="entry name" value="Ribonuclease H-like"/>
    <property type="match status" value="1"/>
</dbReference>
<evidence type="ECO:0000259" key="5">
    <source>
        <dbReference type="PROSITE" id="PS50994"/>
    </source>
</evidence>
<evidence type="ECO:0000256" key="4">
    <source>
        <dbReference type="ARBA" id="ARBA00023172"/>
    </source>
</evidence>
<dbReference type="PANTHER" id="PTHR35528:SF3">
    <property type="entry name" value="BLL1675 PROTEIN"/>
    <property type="match status" value="1"/>
</dbReference>
<gene>
    <name evidence="6" type="ORF">ECB94_26865</name>
    <name evidence="7" type="ORF">ECB94_26920</name>
    <name evidence="8" type="ORF">ECB94_26930</name>
</gene>
<dbReference type="RefSeq" id="WP_124942252.1">
    <property type="nucleotide sequence ID" value="NZ_CP033579.1"/>
</dbReference>
<comment type="function">
    <text evidence="1">Involved in the transposition of the insertion sequence.</text>
</comment>
<geneLocation type="plasmid" evidence="6">
    <name>unnamed</name>
</geneLocation>
<dbReference type="Pfam" id="PF13610">
    <property type="entry name" value="DDE_Tnp_IS240"/>
    <property type="match status" value="1"/>
</dbReference>
<dbReference type="EMBL" id="CP033579">
    <property type="protein sequence ID" value="AYV24961.1"/>
    <property type="molecule type" value="Genomic_DNA"/>
</dbReference>
<dbReference type="PANTHER" id="PTHR35528">
    <property type="entry name" value="BLL1675 PROTEIN"/>
    <property type="match status" value="1"/>
</dbReference>
<evidence type="ECO:0000313" key="8">
    <source>
        <dbReference type="EMBL" id="AYV24961.1"/>
    </source>
</evidence>
<dbReference type="Proteomes" id="UP000279760">
    <property type="component" value="Plasmid unnamed"/>
</dbReference>